<keyword evidence="2" id="KW-1185">Reference proteome</keyword>
<accession>A0ABN3J893</accession>
<sequence>MYQLITTPTAEEQVAALPSAALQPLVELFALLETAPWSGQPFSLANPRGNMPTHAFGEQGFATYVVLDEQREVYLIRVAWL</sequence>
<comment type="caution">
    <text evidence="1">The sequence shown here is derived from an EMBL/GenBank/DDBJ whole genome shotgun (WGS) entry which is preliminary data.</text>
</comment>
<organism evidence="1 2">
    <name type="scientific">Actinomadura vinacea</name>
    <dbReference type="NCBI Taxonomy" id="115336"/>
    <lineage>
        <taxon>Bacteria</taxon>
        <taxon>Bacillati</taxon>
        <taxon>Actinomycetota</taxon>
        <taxon>Actinomycetes</taxon>
        <taxon>Streptosporangiales</taxon>
        <taxon>Thermomonosporaceae</taxon>
        <taxon>Actinomadura</taxon>
    </lineage>
</organism>
<evidence type="ECO:0000313" key="1">
    <source>
        <dbReference type="EMBL" id="GAA2424527.1"/>
    </source>
</evidence>
<dbReference type="Proteomes" id="UP001501231">
    <property type="component" value="Unassembled WGS sequence"/>
</dbReference>
<dbReference type="RefSeq" id="WP_344590776.1">
    <property type="nucleotide sequence ID" value="NZ_BAAARW010000013.1"/>
</dbReference>
<name>A0ABN3J893_9ACTN</name>
<reference evidence="1 2" key="1">
    <citation type="journal article" date="2019" name="Int. J. Syst. Evol. Microbiol.">
        <title>The Global Catalogue of Microorganisms (GCM) 10K type strain sequencing project: providing services to taxonomists for standard genome sequencing and annotation.</title>
        <authorList>
            <consortium name="The Broad Institute Genomics Platform"/>
            <consortium name="The Broad Institute Genome Sequencing Center for Infectious Disease"/>
            <person name="Wu L."/>
            <person name="Ma J."/>
        </authorList>
    </citation>
    <scope>NUCLEOTIDE SEQUENCE [LARGE SCALE GENOMIC DNA]</scope>
    <source>
        <strain evidence="1 2">JCM 3325</strain>
    </source>
</reference>
<proteinExistence type="predicted"/>
<gene>
    <name evidence="1" type="ORF">GCM10010191_40950</name>
</gene>
<dbReference type="EMBL" id="BAAARW010000013">
    <property type="protein sequence ID" value="GAA2424527.1"/>
    <property type="molecule type" value="Genomic_DNA"/>
</dbReference>
<protein>
    <submittedName>
        <fullName evidence="1">Uncharacterized protein</fullName>
    </submittedName>
</protein>
<evidence type="ECO:0000313" key="2">
    <source>
        <dbReference type="Proteomes" id="UP001501231"/>
    </source>
</evidence>